<evidence type="ECO:0000256" key="1">
    <source>
        <dbReference type="SAM" id="MobiDB-lite"/>
    </source>
</evidence>
<sequence length="369" mass="40996">MLEKPLPALPFSMAQGKPRPVSYDPAIPLAAAPSPVPTPVITKRGSKQFLGQMWDGVMGKLRMRKEAPVEDEAKRRKSEEKKTTRKSKEDDRPSREEIFESYNNLVASGFFAAHAIQSTRQPGPGVSRPSTADHTSCQPPSGRWQQQQRPQQSQNPQRPKWPLSPLAATPPRMRPSSPAQTPASADSRGTKRAADEEPEEDPIQNIQRVRKLRKSASATRELTVPKLRSSSRTILSSRSFSNARAAAVAQAEAVKSSKRAVLSKISGLQQQQQQQQQQQHSVPVPSRDSSIRRNASETYGKTLSHKTSSRILRPRRSAAEPLRVRPNTNRGVPKVPDIPSKFTYGQDRENDGPWRGLRRAHAAQEGMNN</sequence>
<feature type="region of interest" description="Disordered" evidence="1">
    <location>
        <begin position="60"/>
        <end position="96"/>
    </location>
</feature>
<feature type="region of interest" description="Disordered" evidence="1">
    <location>
        <begin position="116"/>
        <end position="244"/>
    </location>
</feature>
<dbReference type="EMBL" id="JADCTT010000004">
    <property type="protein sequence ID" value="KAF9753912.1"/>
    <property type="molecule type" value="Genomic_DNA"/>
</dbReference>
<protein>
    <submittedName>
        <fullName evidence="2">Uncharacterized protein</fullName>
    </submittedName>
</protein>
<feature type="compositionally biased region" description="Basic and acidic residues" evidence="1">
    <location>
        <begin position="64"/>
        <end position="96"/>
    </location>
</feature>
<gene>
    <name evidence="2" type="ORF">IM811_012670</name>
</gene>
<proteinExistence type="predicted"/>
<name>A0A8H7NE09_BIOOC</name>
<evidence type="ECO:0000313" key="3">
    <source>
        <dbReference type="Proteomes" id="UP000616885"/>
    </source>
</evidence>
<feature type="region of interest" description="Disordered" evidence="1">
    <location>
        <begin position="1"/>
        <end position="20"/>
    </location>
</feature>
<comment type="caution">
    <text evidence="2">The sequence shown here is derived from an EMBL/GenBank/DDBJ whole genome shotgun (WGS) entry which is preliminary data.</text>
</comment>
<feature type="compositionally biased region" description="Basic residues" evidence="1">
    <location>
        <begin position="303"/>
        <end position="316"/>
    </location>
</feature>
<dbReference type="Proteomes" id="UP000616885">
    <property type="component" value="Unassembled WGS sequence"/>
</dbReference>
<feature type="compositionally biased region" description="Polar residues" evidence="1">
    <location>
        <begin position="128"/>
        <end position="137"/>
    </location>
</feature>
<reference evidence="2" key="1">
    <citation type="submission" date="2020-10" db="EMBL/GenBank/DDBJ databases">
        <title>High-Quality Genome Resource of Clonostachys rosea strain S41 by Oxford Nanopore Long-Read Sequencing.</title>
        <authorList>
            <person name="Wang H."/>
        </authorList>
    </citation>
    <scope>NUCLEOTIDE SEQUENCE</scope>
    <source>
        <strain evidence="2">S41</strain>
    </source>
</reference>
<feature type="region of interest" description="Disordered" evidence="1">
    <location>
        <begin position="264"/>
        <end position="369"/>
    </location>
</feature>
<feature type="compositionally biased region" description="Low complexity" evidence="1">
    <location>
        <begin position="269"/>
        <end position="279"/>
    </location>
</feature>
<feature type="compositionally biased region" description="Low complexity" evidence="1">
    <location>
        <begin position="228"/>
        <end position="244"/>
    </location>
</feature>
<evidence type="ECO:0000313" key="2">
    <source>
        <dbReference type="EMBL" id="KAF9753912.1"/>
    </source>
</evidence>
<dbReference type="AlphaFoldDB" id="A0A8H7NE09"/>
<organism evidence="2 3">
    <name type="scientific">Bionectria ochroleuca</name>
    <name type="common">Gliocladium roseum</name>
    <dbReference type="NCBI Taxonomy" id="29856"/>
    <lineage>
        <taxon>Eukaryota</taxon>
        <taxon>Fungi</taxon>
        <taxon>Dikarya</taxon>
        <taxon>Ascomycota</taxon>
        <taxon>Pezizomycotina</taxon>
        <taxon>Sordariomycetes</taxon>
        <taxon>Hypocreomycetidae</taxon>
        <taxon>Hypocreales</taxon>
        <taxon>Bionectriaceae</taxon>
        <taxon>Clonostachys</taxon>
    </lineage>
</organism>
<accession>A0A8H7NE09</accession>
<feature type="compositionally biased region" description="Low complexity" evidence="1">
    <location>
        <begin position="138"/>
        <end position="158"/>
    </location>
</feature>